<evidence type="ECO:0000313" key="2">
    <source>
        <dbReference type="EMBL" id="RNA03438.1"/>
    </source>
</evidence>
<dbReference type="CDD" id="cd04458">
    <property type="entry name" value="CSP_CDS"/>
    <property type="match status" value="1"/>
</dbReference>
<feature type="domain" description="CSD" evidence="1">
    <location>
        <begin position="33"/>
        <end position="100"/>
    </location>
</feature>
<dbReference type="InterPro" id="IPR011129">
    <property type="entry name" value="CSD"/>
</dbReference>
<dbReference type="InterPro" id="IPR050181">
    <property type="entry name" value="Cold_shock_domain"/>
</dbReference>
<keyword evidence="3" id="KW-1185">Reference proteome</keyword>
<dbReference type="Gene3D" id="2.40.50.140">
    <property type="entry name" value="Nucleic acid-binding proteins"/>
    <property type="match status" value="1"/>
</dbReference>
<dbReference type="InterPro" id="IPR002059">
    <property type="entry name" value="CSP_DNA-bd"/>
</dbReference>
<dbReference type="SMART" id="SM00357">
    <property type="entry name" value="CSP"/>
    <property type="match status" value="1"/>
</dbReference>
<accession>A0A3M7PXN4</accession>
<reference evidence="2 3" key="1">
    <citation type="journal article" date="2018" name="Sci. Rep.">
        <title>Genomic signatures of local adaptation to the degree of environmental predictability in rotifers.</title>
        <authorList>
            <person name="Franch-Gras L."/>
            <person name="Hahn C."/>
            <person name="Garcia-Roger E.M."/>
            <person name="Carmona M.J."/>
            <person name="Serra M."/>
            <person name="Gomez A."/>
        </authorList>
    </citation>
    <scope>NUCLEOTIDE SEQUENCE [LARGE SCALE GENOMIC DNA]</scope>
    <source>
        <strain evidence="2">HYR1</strain>
    </source>
</reference>
<dbReference type="InterPro" id="IPR012340">
    <property type="entry name" value="NA-bd_OB-fold"/>
</dbReference>
<comment type="caution">
    <text evidence="2">The sequence shown here is derived from an EMBL/GenBank/DDBJ whole genome shotgun (WGS) entry which is preliminary data.</text>
</comment>
<organism evidence="2 3">
    <name type="scientific">Brachionus plicatilis</name>
    <name type="common">Marine rotifer</name>
    <name type="synonym">Brachionus muelleri</name>
    <dbReference type="NCBI Taxonomy" id="10195"/>
    <lineage>
        <taxon>Eukaryota</taxon>
        <taxon>Metazoa</taxon>
        <taxon>Spiralia</taxon>
        <taxon>Gnathifera</taxon>
        <taxon>Rotifera</taxon>
        <taxon>Eurotatoria</taxon>
        <taxon>Monogononta</taxon>
        <taxon>Pseudotrocha</taxon>
        <taxon>Ploima</taxon>
        <taxon>Brachionidae</taxon>
        <taxon>Brachionus</taxon>
    </lineage>
</organism>
<dbReference type="AlphaFoldDB" id="A0A3M7PXN4"/>
<dbReference type="PRINTS" id="PR00050">
    <property type="entry name" value="COLDSHOCK"/>
</dbReference>
<dbReference type="STRING" id="10195.A0A3M7PXN4"/>
<dbReference type="GO" id="GO:0003676">
    <property type="term" value="F:nucleic acid binding"/>
    <property type="evidence" value="ECO:0007669"/>
    <property type="project" value="InterPro"/>
</dbReference>
<gene>
    <name evidence="2" type="ORF">BpHYR1_012000</name>
</gene>
<dbReference type="OrthoDB" id="422005at2759"/>
<dbReference type="SUPFAM" id="SSF50249">
    <property type="entry name" value="Nucleic acid-binding proteins"/>
    <property type="match status" value="1"/>
</dbReference>
<dbReference type="Pfam" id="PF00313">
    <property type="entry name" value="CSD"/>
    <property type="match status" value="1"/>
</dbReference>
<dbReference type="PANTHER" id="PTHR11544">
    <property type="entry name" value="COLD SHOCK DOMAIN CONTAINING PROTEINS"/>
    <property type="match status" value="1"/>
</dbReference>
<dbReference type="PROSITE" id="PS51857">
    <property type="entry name" value="CSD_2"/>
    <property type="match status" value="1"/>
</dbReference>
<evidence type="ECO:0000313" key="3">
    <source>
        <dbReference type="Proteomes" id="UP000276133"/>
    </source>
</evidence>
<sequence length="123" mass="14446">MAYDMKNDNISLEITIFSADIFYSNLKSVIEKNVRGDVKWFNFKVGYGFLNWNNKRIFVHQNEIIKKNGSLQKKILLQGDKVEFDIVQDELGLKAVNVSYLNIQSTLISKKNHQRQHRKKVKK</sequence>
<protein>
    <submittedName>
        <fullName evidence="2">Y-box-binding 3-like</fullName>
    </submittedName>
</protein>
<evidence type="ECO:0000259" key="1">
    <source>
        <dbReference type="PROSITE" id="PS51857"/>
    </source>
</evidence>
<proteinExistence type="predicted"/>
<dbReference type="EMBL" id="REGN01008505">
    <property type="protein sequence ID" value="RNA03438.1"/>
    <property type="molecule type" value="Genomic_DNA"/>
</dbReference>
<name>A0A3M7PXN4_BRAPC</name>
<dbReference type="Proteomes" id="UP000276133">
    <property type="component" value="Unassembled WGS sequence"/>
</dbReference>